<dbReference type="EMBL" id="BRXU01000021">
    <property type="protein sequence ID" value="GLC58011.1"/>
    <property type="molecule type" value="Genomic_DNA"/>
</dbReference>
<gene>
    <name evidence="1" type="primary">PLESTB001977</name>
    <name evidence="1" type="ORF">PLESTB_001308400</name>
</gene>
<comment type="caution">
    <text evidence="1">The sequence shown here is derived from an EMBL/GenBank/DDBJ whole genome shotgun (WGS) entry which is preliminary data.</text>
</comment>
<accession>A0A9W6BV18</accession>
<sequence>MSWSLYGFLLRWSSYPVPFTQQTSGQLHTRSLRRFQSANKALPACLRKLWSAHSFLLLAFLSLLQLIQPAPVPAAAVSQPQLSPPAARLAPSALSASCPWELADCARGEVTLWAASASSSPPPRDLVAANFSALVGQPSYVGPCLAGPPSSGADQRILWSLASGDVDSSSPAQTTLTVTFSSALYALQVEVAVASSRGDAVFEVALRLASGGSRKVACAPDAVARCRGLTGSETAYTYVCSVLGSGSAQLASSRVQGVTLKVDRWAVIDAVGLPAAAATIPAATQHAAAATITAATQHATAAATIPSATQPAAAATITAATQPAAAATIPAATQP</sequence>
<dbReference type="AlphaFoldDB" id="A0A9W6BV18"/>
<organism evidence="1 2">
    <name type="scientific">Pleodorina starrii</name>
    <dbReference type="NCBI Taxonomy" id="330485"/>
    <lineage>
        <taxon>Eukaryota</taxon>
        <taxon>Viridiplantae</taxon>
        <taxon>Chlorophyta</taxon>
        <taxon>core chlorophytes</taxon>
        <taxon>Chlorophyceae</taxon>
        <taxon>CS clade</taxon>
        <taxon>Chlamydomonadales</taxon>
        <taxon>Volvocaceae</taxon>
        <taxon>Pleodorina</taxon>
    </lineage>
</organism>
<reference evidence="1 2" key="1">
    <citation type="journal article" date="2023" name="Commun. Biol.">
        <title>Reorganization of the ancestral sex-determining regions during the evolution of trioecy in Pleodorina starrii.</title>
        <authorList>
            <person name="Takahashi K."/>
            <person name="Suzuki S."/>
            <person name="Kawai-Toyooka H."/>
            <person name="Yamamoto K."/>
            <person name="Hamaji T."/>
            <person name="Ootsuki R."/>
            <person name="Yamaguchi H."/>
            <person name="Kawachi M."/>
            <person name="Higashiyama T."/>
            <person name="Nozaki H."/>
        </authorList>
    </citation>
    <scope>NUCLEOTIDE SEQUENCE [LARGE SCALE GENOMIC DNA]</scope>
    <source>
        <strain evidence="1 2">NIES-4479</strain>
    </source>
</reference>
<evidence type="ECO:0000313" key="1">
    <source>
        <dbReference type="EMBL" id="GLC58011.1"/>
    </source>
</evidence>
<evidence type="ECO:0000313" key="2">
    <source>
        <dbReference type="Proteomes" id="UP001165080"/>
    </source>
</evidence>
<dbReference type="Proteomes" id="UP001165080">
    <property type="component" value="Unassembled WGS sequence"/>
</dbReference>
<proteinExistence type="predicted"/>
<keyword evidence="2" id="KW-1185">Reference proteome</keyword>
<protein>
    <submittedName>
        <fullName evidence="1">Uncharacterized protein</fullName>
    </submittedName>
</protein>
<name>A0A9W6BV18_9CHLO</name>